<feature type="region of interest" description="Disordered" evidence="1">
    <location>
        <begin position="836"/>
        <end position="905"/>
    </location>
</feature>
<dbReference type="eggNOG" id="ENOG502SIHJ">
    <property type="taxonomic scope" value="Eukaryota"/>
</dbReference>
<evidence type="ECO:0000259" key="2">
    <source>
        <dbReference type="Pfam" id="PF16003"/>
    </source>
</evidence>
<evidence type="ECO:0000256" key="1">
    <source>
        <dbReference type="SAM" id="MobiDB-lite"/>
    </source>
</evidence>
<dbReference type="InterPro" id="IPR031992">
    <property type="entry name" value="DUF4788"/>
</dbReference>
<dbReference type="InParanoid" id="B4JES9"/>
<dbReference type="EMBL" id="CH916369">
    <property type="protein sequence ID" value="EDV93210.1"/>
    <property type="molecule type" value="Genomic_DNA"/>
</dbReference>
<feature type="compositionally biased region" description="Low complexity" evidence="1">
    <location>
        <begin position="895"/>
        <end position="905"/>
    </location>
</feature>
<keyword evidence="5" id="KW-1185">Reference proteome</keyword>
<gene>
    <name evidence="4" type="primary">Dgri\GH18393</name>
    <name evidence="4" type="ORF">Dgri_GH18393</name>
</gene>
<name>B4JES9_DROGR</name>
<reference evidence="4 5" key="1">
    <citation type="journal article" date="2007" name="Nature">
        <title>Evolution of genes and genomes on the Drosophila phylogeny.</title>
        <authorList>
            <consortium name="Drosophila 12 Genomes Consortium"/>
            <person name="Clark A.G."/>
            <person name="Eisen M.B."/>
            <person name="Smith D.R."/>
            <person name="Bergman C.M."/>
            <person name="Oliver B."/>
            <person name="Markow T.A."/>
            <person name="Kaufman T.C."/>
            <person name="Kellis M."/>
            <person name="Gelbart W."/>
            <person name="Iyer V.N."/>
            <person name="Pollard D.A."/>
            <person name="Sackton T.B."/>
            <person name="Larracuente A.M."/>
            <person name="Singh N.D."/>
            <person name="Abad J.P."/>
            <person name="Abt D.N."/>
            <person name="Adryan B."/>
            <person name="Aguade M."/>
            <person name="Akashi H."/>
            <person name="Anderson W.W."/>
            <person name="Aquadro C.F."/>
            <person name="Ardell D.H."/>
            <person name="Arguello R."/>
            <person name="Artieri C.G."/>
            <person name="Barbash D.A."/>
            <person name="Barker D."/>
            <person name="Barsanti P."/>
            <person name="Batterham P."/>
            <person name="Batzoglou S."/>
            <person name="Begun D."/>
            <person name="Bhutkar A."/>
            <person name="Blanco E."/>
            <person name="Bosak S.A."/>
            <person name="Bradley R.K."/>
            <person name="Brand A.D."/>
            <person name="Brent M.R."/>
            <person name="Brooks A.N."/>
            <person name="Brown R.H."/>
            <person name="Butlin R.K."/>
            <person name="Caggese C."/>
            <person name="Calvi B.R."/>
            <person name="Bernardo de Carvalho A."/>
            <person name="Caspi A."/>
            <person name="Castrezana S."/>
            <person name="Celniker S.E."/>
            <person name="Chang J.L."/>
            <person name="Chapple C."/>
            <person name="Chatterji S."/>
            <person name="Chinwalla A."/>
            <person name="Civetta A."/>
            <person name="Clifton S.W."/>
            <person name="Comeron J.M."/>
            <person name="Costello J.C."/>
            <person name="Coyne J.A."/>
            <person name="Daub J."/>
            <person name="David R.G."/>
            <person name="Delcher A.L."/>
            <person name="Delehaunty K."/>
            <person name="Do C.B."/>
            <person name="Ebling H."/>
            <person name="Edwards K."/>
            <person name="Eickbush T."/>
            <person name="Evans J.D."/>
            <person name="Filipski A."/>
            <person name="Findeiss S."/>
            <person name="Freyhult E."/>
            <person name="Fulton L."/>
            <person name="Fulton R."/>
            <person name="Garcia A.C."/>
            <person name="Gardiner A."/>
            <person name="Garfield D.A."/>
            <person name="Garvin B.E."/>
            <person name="Gibson G."/>
            <person name="Gilbert D."/>
            <person name="Gnerre S."/>
            <person name="Godfrey J."/>
            <person name="Good R."/>
            <person name="Gotea V."/>
            <person name="Gravely B."/>
            <person name="Greenberg A.J."/>
            <person name="Griffiths-Jones S."/>
            <person name="Gross S."/>
            <person name="Guigo R."/>
            <person name="Gustafson E.A."/>
            <person name="Haerty W."/>
            <person name="Hahn M.W."/>
            <person name="Halligan D.L."/>
            <person name="Halpern A.L."/>
            <person name="Halter G.M."/>
            <person name="Han M.V."/>
            <person name="Heger A."/>
            <person name="Hillier L."/>
            <person name="Hinrichs A.S."/>
            <person name="Holmes I."/>
            <person name="Hoskins R.A."/>
            <person name="Hubisz M.J."/>
            <person name="Hultmark D."/>
            <person name="Huntley M.A."/>
            <person name="Jaffe D.B."/>
            <person name="Jagadeeshan S."/>
            <person name="Jeck W.R."/>
            <person name="Johnson J."/>
            <person name="Jones C.D."/>
            <person name="Jordan W.C."/>
            <person name="Karpen G.H."/>
            <person name="Kataoka E."/>
            <person name="Keightley P.D."/>
            <person name="Kheradpour P."/>
            <person name="Kirkness E.F."/>
            <person name="Koerich L.B."/>
            <person name="Kristiansen K."/>
            <person name="Kudrna D."/>
            <person name="Kulathinal R.J."/>
            <person name="Kumar S."/>
            <person name="Kwok R."/>
            <person name="Lander E."/>
            <person name="Langley C.H."/>
            <person name="Lapoint R."/>
            <person name="Lazzaro B.P."/>
            <person name="Lee S.J."/>
            <person name="Levesque L."/>
            <person name="Li R."/>
            <person name="Lin C.F."/>
            <person name="Lin M.F."/>
            <person name="Lindblad-Toh K."/>
            <person name="Llopart A."/>
            <person name="Long M."/>
            <person name="Low L."/>
            <person name="Lozovsky E."/>
            <person name="Lu J."/>
            <person name="Luo M."/>
            <person name="Machado C.A."/>
            <person name="Makalowski W."/>
            <person name="Marzo M."/>
            <person name="Matsuda M."/>
            <person name="Matzkin L."/>
            <person name="McAllister B."/>
            <person name="McBride C.S."/>
            <person name="McKernan B."/>
            <person name="McKernan K."/>
            <person name="Mendez-Lago M."/>
            <person name="Minx P."/>
            <person name="Mollenhauer M.U."/>
            <person name="Montooth K."/>
            <person name="Mount S.M."/>
            <person name="Mu X."/>
            <person name="Myers E."/>
            <person name="Negre B."/>
            <person name="Newfeld S."/>
            <person name="Nielsen R."/>
            <person name="Noor M.A."/>
            <person name="O'Grady P."/>
            <person name="Pachter L."/>
            <person name="Papaceit M."/>
            <person name="Parisi M.J."/>
            <person name="Parisi M."/>
            <person name="Parts L."/>
            <person name="Pedersen J.S."/>
            <person name="Pesole G."/>
            <person name="Phillippy A.M."/>
            <person name="Ponting C.P."/>
            <person name="Pop M."/>
            <person name="Porcelli D."/>
            <person name="Powell J.R."/>
            <person name="Prohaska S."/>
            <person name="Pruitt K."/>
            <person name="Puig M."/>
            <person name="Quesneville H."/>
            <person name="Ram K.R."/>
            <person name="Rand D."/>
            <person name="Rasmussen M.D."/>
            <person name="Reed L.K."/>
            <person name="Reenan R."/>
            <person name="Reily A."/>
            <person name="Remington K.A."/>
            <person name="Rieger T.T."/>
            <person name="Ritchie M.G."/>
            <person name="Robin C."/>
            <person name="Rogers Y.H."/>
            <person name="Rohde C."/>
            <person name="Rozas J."/>
            <person name="Rubenfield M.J."/>
            <person name="Ruiz A."/>
            <person name="Russo S."/>
            <person name="Salzberg S.L."/>
            <person name="Sanchez-Gracia A."/>
            <person name="Saranga D.J."/>
            <person name="Sato H."/>
            <person name="Schaeffer S.W."/>
            <person name="Schatz M.C."/>
            <person name="Schlenke T."/>
            <person name="Schwartz R."/>
            <person name="Segarra C."/>
            <person name="Singh R.S."/>
            <person name="Sirot L."/>
            <person name="Sirota M."/>
            <person name="Sisneros N.B."/>
            <person name="Smith C.D."/>
            <person name="Smith T.F."/>
            <person name="Spieth J."/>
            <person name="Stage D.E."/>
            <person name="Stark A."/>
            <person name="Stephan W."/>
            <person name="Strausberg R.L."/>
            <person name="Strempel S."/>
            <person name="Sturgill D."/>
            <person name="Sutton G."/>
            <person name="Sutton G.G."/>
            <person name="Tao W."/>
            <person name="Teichmann S."/>
            <person name="Tobari Y.N."/>
            <person name="Tomimura Y."/>
            <person name="Tsolas J.M."/>
            <person name="Valente V.L."/>
            <person name="Venter E."/>
            <person name="Venter J.C."/>
            <person name="Vicario S."/>
            <person name="Vieira F.G."/>
            <person name="Vilella A.J."/>
            <person name="Villasante A."/>
            <person name="Walenz B."/>
            <person name="Wang J."/>
            <person name="Wasserman M."/>
            <person name="Watts T."/>
            <person name="Wilson D."/>
            <person name="Wilson R.K."/>
            <person name="Wing R.A."/>
            <person name="Wolfner M.F."/>
            <person name="Wong A."/>
            <person name="Wong G.K."/>
            <person name="Wu C.I."/>
            <person name="Wu G."/>
            <person name="Yamamoto D."/>
            <person name="Yang H.P."/>
            <person name="Yang S.P."/>
            <person name="Yorke J.A."/>
            <person name="Yoshida K."/>
            <person name="Zdobnov E."/>
            <person name="Zhang P."/>
            <person name="Zhang Y."/>
            <person name="Zimin A.V."/>
            <person name="Baldwin J."/>
            <person name="Abdouelleil A."/>
            <person name="Abdulkadir J."/>
            <person name="Abebe A."/>
            <person name="Abera B."/>
            <person name="Abreu J."/>
            <person name="Acer S.C."/>
            <person name="Aftuck L."/>
            <person name="Alexander A."/>
            <person name="An P."/>
            <person name="Anderson E."/>
            <person name="Anderson S."/>
            <person name="Arachi H."/>
            <person name="Azer M."/>
            <person name="Bachantsang P."/>
            <person name="Barry A."/>
            <person name="Bayul T."/>
            <person name="Berlin A."/>
            <person name="Bessette D."/>
            <person name="Bloom T."/>
            <person name="Blye J."/>
            <person name="Boguslavskiy L."/>
            <person name="Bonnet C."/>
            <person name="Boukhgalter B."/>
            <person name="Bourzgui I."/>
            <person name="Brown A."/>
            <person name="Cahill P."/>
            <person name="Channer S."/>
            <person name="Cheshatsang Y."/>
            <person name="Chuda L."/>
            <person name="Citroen M."/>
            <person name="Collymore A."/>
            <person name="Cooke P."/>
            <person name="Costello M."/>
            <person name="D'Aco K."/>
            <person name="Daza R."/>
            <person name="De Haan G."/>
            <person name="DeGray S."/>
            <person name="DeMaso C."/>
            <person name="Dhargay N."/>
            <person name="Dooley K."/>
            <person name="Dooley E."/>
            <person name="Doricent M."/>
            <person name="Dorje P."/>
            <person name="Dorjee K."/>
            <person name="Dupes A."/>
            <person name="Elong R."/>
            <person name="Falk J."/>
            <person name="Farina A."/>
            <person name="Faro S."/>
            <person name="Ferguson D."/>
            <person name="Fisher S."/>
            <person name="Foley C.D."/>
            <person name="Franke A."/>
            <person name="Friedrich D."/>
            <person name="Gadbois L."/>
            <person name="Gearin G."/>
            <person name="Gearin C.R."/>
            <person name="Giannoukos G."/>
            <person name="Goode T."/>
            <person name="Graham J."/>
            <person name="Grandbois E."/>
            <person name="Grewal S."/>
            <person name="Gyaltsen K."/>
            <person name="Hafez N."/>
            <person name="Hagos B."/>
            <person name="Hall J."/>
            <person name="Henson C."/>
            <person name="Hollinger A."/>
            <person name="Honan T."/>
            <person name="Huard M.D."/>
            <person name="Hughes L."/>
            <person name="Hurhula B."/>
            <person name="Husby M.E."/>
            <person name="Kamat A."/>
            <person name="Kanga B."/>
            <person name="Kashin S."/>
            <person name="Khazanovich D."/>
            <person name="Kisner P."/>
            <person name="Lance K."/>
            <person name="Lara M."/>
            <person name="Lee W."/>
            <person name="Lennon N."/>
            <person name="Letendre F."/>
            <person name="LeVine R."/>
            <person name="Lipovsky A."/>
            <person name="Liu X."/>
            <person name="Liu J."/>
            <person name="Liu S."/>
            <person name="Lokyitsang T."/>
            <person name="Lokyitsang Y."/>
            <person name="Lubonja R."/>
            <person name="Lui A."/>
            <person name="MacDonald P."/>
            <person name="Magnisalis V."/>
            <person name="Maru K."/>
            <person name="Matthews C."/>
            <person name="McCusker W."/>
            <person name="McDonough S."/>
            <person name="Mehta T."/>
            <person name="Meldrim J."/>
            <person name="Meneus L."/>
            <person name="Mihai O."/>
            <person name="Mihalev A."/>
            <person name="Mihova T."/>
            <person name="Mittelman R."/>
            <person name="Mlenga V."/>
            <person name="Montmayeur A."/>
            <person name="Mulrain L."/>
            <person name="Navidi A."/>
            <person name="Naylor J."/>
            <person name="Negash T."/>
            <person name="Nguyen T."/>
            <person name="Nguyen N."/>
            <person name="Nicol R."/>
            <person name="Norbu C."/>
            <person name="Norbu N."/>
            <person name="Novod N."/>
            <person name="O'Neill B."/>
            <person name="Osman S."/>
            <person name="Markiewicz E."/>
            <person name="Oyono O.L."/>
            <person name="Patti C."/>
            <person name="Phunkhang P."/>
            <person name="Pierre F."/>
            <person name="Priest M."/>
            <person name="Raghuraman S."/>
            <person name="Rege F."/>
            <person name="Reyes R."/>
            <person name="Rise C."/>
            <person name="Rogov P."/>
            <person name="Ross K."/>
            <person name="Ryan E."/>
            <person name="Settipalli S."/>
            <person name="Shea T."/>
            <person name="Sherpa N."/>
            <person name="Shi L."/>
            <person name="Shih D."/>
            <person name="Sparrow T."/>
            <person name="Spaulding J."/>
            <person name="Stalker J."/>
            <person name="Stange-Thomann N."/>
            <person name="Stavropoulos S."/>
            <person name="Stone C."/>
            <person name="Strader C."/>
            <person name="Tesfaye S."/>
            <person name="Thomson T."/>
            <person name="Thoulutsang Y."/>
            <person name="Thoulutsang D."/>
            <person name="Topham K."/>
            <person name="Topping I."/>
            <person name="Tsamla T."/>
            <person name="Vassiliev H."/>
            <person name="Vo A."/>
            <person name="Wangchuk T."/>
            <person name="Wangdi T."/>
            <person name="Weiand M."/>
            <person name="Wilkinson J."/>
            <person name="Wilson A."/>
            <person name="Yadav S."/>
            <person name="Young G."/>
            <person name="Yu Q."/>
            <person name="Zembek L."/>
            <person name="Zhong D."/>
            <person name="Zimmer A."/>
            <person name="Zwirko Z."/>
            <person name="Jaffe D.B."/>
            <person name="Alvarez P."/>
            <person name="Brockman W."/>
            <person name="Butler J."/>
            <person name="Chin C."/>
            <person name="Gnerre S."/>
            <person name="Grabherr M."/>
            <person name="Kleber M."/>
            <person name="Mauceli E."/>
            <person name="MacCallum I."/>
        </authorList>
    </citation>
    <scope>NUCLEOTIDE SEQUENCE [LARGE SCALE GENOMIC DNA]</scope>
    <source>
        <strain evidence="5">Tucson 15287-2541.00</strain>
    </source>
</reference>
<feature type="compositionally biased region" description="Polar residues" evidence="1">
    <location>
        <begin position="263"/>
        <end position="274"/>
    </location>
</feature>
<evidence type="ECO:0000313" key="4">
    <source>
        <dbReference type="EMBL" id="EDV93210.1"/>
    </source>
</evidence>
<dbReference type="PANTHER" id="PTHR39079:SF1">
    <property type="entry name" value="GH11706P-RELATED"/>
    <property type="match status" value="1"/>
</dbReference>
<dbReference type="Proteomes" id="UP000001070">
    <property type="component" value="Unassembled WGS sequence"/>
</dbReference>
<dbReference type="STRING" id="7222.B4JES9"/>
<evidence type="ECO:0000259" key="3">
    <source>
        <dbReference type="Pfam" id="PF16032"/>
    </source>
</evidence>
<dbReference type="PANTHER" id="PTHR39079">
    <property type="entry name" value="FI08034P-RELATED"/>
    <property type="match status" value="1"/>
</dbReference>
<dbReference type="InterPro" id="IPR031949">
    <property type="entry name" value="DUF4776"/>
</dbReference>
<accession>B4JES9</accession>
<organism evidence="5">
    <name type="scientific">Drosophila grimshawi</name>
    <name type="common">Hawaiian fruit fly</name>
    <name type="synonym">Idiomyia grimshawi</name>
    <dbReference type="NCBI Taxonomy" id="7222"/>
    <lineage>
        <taxon>Eukaryota</taxon>
        <taxon>Metazoa</taxon>
        <taxon>Ecdysozoa</taxon>
        <taxon>Arthropoda</taxon>
        <taxon>Hexapoda</taxon>
        <taxon>Insecta</taxon>
        <taxon>Pterygota</taxon>
        <taxon>Neoptera</taxon>
        <taxon>Endopterygota</taxon>
        <taxon>Diptera</taxon>
        <taxon>Brachycera</taxon>
        <taxon>Muscomorpha</taxon>
        <taxon>Ephydroidea</taxon>
        <taxon>Drosophilidae</taxon>
        <taxon>Drosophila</taxon>
        <taxon>Hawaiian Drosophila</taxon>
    </lineage>
</organism>
<feature type="domain" description="DUF4776" evidence="2">
    <location>
        <begin position="350"/>
        <end position="816"/>
    </location>
</feature>
<dbReference type="GO" id="GO:0008157">
    <property type="term" value="F:protein phosphatase 1 binding"/>
    <property type="evidence" value="ECO:0007669"/>
    <property type="project" value="EnsemblMetazoa"/>
</dbReference>
<feature type="domain" description="DUF4788" evidence="3">
    <location>
        <begin position="100"/>
        <end position="236"/>
    </location>
</feature>
<evidence type="ECO:0000313" key="5">
    <source>
        <dbReference type="Proteomes" id="UP000001070"/>
    </source>
</evidence>
<dbReference type="OrthoDB" id="7883086at2759"/>
<dbReference type="OMA" id="GRDFECQ"/>
<dbReference type="AlphaFoldDB" id="B4JES9"/>
<dbReference type="Pfam" id="PF16032">
    <property type="entry name" value="DUF4788"/>
    <property type="match status" value="1"/>
</dbReference>
<sequence>MAMSPCCWATNELSRDKENYIRCSTTPKPQVDDGKRNKKGKKDKDMCCSAAFRLQQAKDAEQDVNAQIDLQCAPKGKKGKKTKANRDRFRCFTANMVCLKLYMPGRDFERPDKLKITANICKGCKPVMCADRINVNCMPAEPSARFSMLAECLDKELSEGISLSVTYMKREIGRGCYVLPDSVILRMINRFEEVVHTAEVELTCNGCTVGMCTVRLSMIMQSQTIDSDGDDNDCFDDPMATMEDNSQSGCTSSDPCQGFGTLETPSGDDSCSDSNSRRHLGGTGPSAKMVDVAGPYSIYSCDHQDDGCIRIDAIPNPGGQFAFPARSHLGEGNTNRMCPQISAPELKQMGMKRGRDCPMCKEDVSWLPQIAACPHCGYKPLPIFEEKVYNEDATANDILVDFFENLGPDFDSVSGCPNAGENQQPSDMKTEEAFEAIVQDYTALKHSIKKCHSAQPCASAAKPPPKKSATDLFTIFTELKKICGGADADADKKNKIKEICQEACKLAKVSKKRIGSKSPSKISDCCAELKRRHKQKKAHGSPWNSRLYGPVETLNHPRKGHAHCYEYESKVPAHMGWLWTHNPLAQHPGWRPGAIRRSIRVLMGYFLKDFPVDSMPISKYKSYHNQKPAKPDNHSEKPEDLVQVPTLHIEKKNDEYIITLRPLKDAASLKRAANPYAKMKPVQFRIVKNPQLKQVREMKRCLKKMGFSKCTCHRPVMRCYCRSFVDKKLLVDEVQRQCREREMVNCENELVLSDTTDSEAEFDFGVTPPAGLMKPERLKTTDVTHQESQYNENDWAMPTMYPHPPNANVQYGGCVMGERKGRFPWIFGKGYVHRKPKPPIMRNPPKKKPKRAFPGAPLSREKGGHNSNAPIQPFTENPLYDDRQQRLNRAAYPPTTKQFQQQQKQTVVKKVHFAEEND</sequence>
<dbReference type="Pfam" id="PF16003">
    <property type="entry name" value="DUF4776"/>
    <property type="match status" value="1"/>
</dbReference>
<feature type="region of interest" description="Disordered" evidence="1">
    <location>
        <begin position="261"/>
        <end position="286"/>
    </location>
</feature>
<proteinExistence type="predicted"/>
<dbReference type="PhylomeDB" id="B4JES9"/>
<protein>
    <submittedName>
        <fullName evidence="4">GH18393</fullName>
    </submittedName>
</protein>
<dbReference type="HOGENOM" id="CLU_012082_0_0_1"/>